<dbReference type="PANTHER" id="PTHR22840">
    <property type="entry name" value="WD REPEAT-CONTAINING PROTEIN 36"/>
    <property type="match status" value="1"/>
</dbReference>
<reference evidence="2" key="1">
    <citation type="submission" date="2023-01" db="EMBL/GenBank/DDBJ databases">
        <title>Genome assembly of the deep-sea coral Lophelia pertusa.</title>
        <authorList>
            <person name="Herrera S."/>
            <person name="Cordes E."/>
        </authorList>
    </citation>
    <scope>NUCLEOTIDE SEQUENCE</scope>
    <source>
        <strain evidence="2">USNM1676648</strain>
        <tissue evidence="2">Polyp</tissue>
    </source>
</reference>
<dbReference type="InterPro" id="IPR007319">
    <property type="entry name" value="WDR36/Utp21_C"/>
</dbReference>
<keyword evidence="3" id="KW-1185">Reference proteome</keyword>
<sequence length="134" mass="15021">MKQLQPDSEFQKLLKDCASSGNYEPLLELLKTMGPSSIDAEIRSLGPSAGGDVKLLELFMLFIEHQLASRRDFELTEAFLGLFLKLHGPMIAEHAELKQIAARLLQEHSEAWSNIQDLLNQCSCLISYFKSAVI</sequence>
<evidence type="ECO:0000259" key="1">
    <source>
        <dbReference type="Pfam" id="PF04192"/>
    </source>
</evidence>
<dbReference type="OrthoDB" id="10250769at2759"/>
<dbReference type="EMBL" id="MU827324">
    <property type="protein sequence ID" value="KAJ7356169.1"/>
    <property type="molecule type" value="Genomic_DNA"/>
</dbReference>
<dbReference type="GO" id="GO:0034388">
    <property type="term" value="C:Pwp2p-containing subcomplex of 90S preribosome"/>
    <property type="evidence" value="ECO:0007669"/>
    <property type="project" value="TreeGrafter"/>
</dbReference>
<organism evidence="2 3">
    <name type="scientific">Desmophyllum pertusum</name>
    <dbReference type="NCBI Taxonomy" id="174260"/>
    <lineage>
        <taxon>Eukaryota</taxon>
        <taxon>Metazoa</taxon>
        <taxon>Cnidaria</taxon>
        <taxon>Anthozoa</taxon>
        <taxon>Hexacorallia</taxon>
        <taxon>Scleractinia</taxon>
        <taxon>Caryophylliina</taxon>
        <taxon>Caryophylliidae</taxon>
        <taxon>Desmophyllum</taxon>
    </lineage>
</organism>
<dbReference type="Pfam" id="PF04192">
    <property type="entry name" value="Utp21"/>
    <property type="match status" value="1"/>
</dbReference>
<evidence type="ECO:0000313" key="2">
    <source>
        <dbReference type="EMBL" id="KAJ7356169.1"/>
    </source>
</evidence>
<name>A0A9W9YKX8_9CNID</name>
<feature type="domain" description="WDR36/Utp21 C-terminal" evidence="1">
    <location>
        <begin position="3"/>
        <end position="130"/>
    </location>
</feature>
<dbReference type="PANTHER" id="PTHR22840:SF12">
    <property type="entry name" value="WD REPEAT-CONTAINING PROTEIN 36"/>
    <property type="match status" value="1"/>
</dbReference>
<dbReference type="GO" id="GO:0006364">
    <property type="term" value="P:rRNA processing"/>
    <property type="evidence" value="ECO:0007669"/>
    <property type="project" value="InterPro"/>
</dbReference>
<dbReference type="GO" id="GO:0032040">
    <property type="term" value="C:small-subunit processome"/>
    <property type="evidence" value="ECO:0007669"/>
    <property type="project" value="InterPro"/>
</dbReference>
<accession>A0A9W9YKX8</accession>
<gene>
    <name evidence="2" type="primary">WDR36_4</name>
    <name evidence="2" type="ORF">OS493_026553</name>
</gene>
<protein>
    <submittedName>
        <fullName evidence="2">WD repeat-containing protein 36</fullName>
    </submittedName>
</protein>
<evidence type="ECO:0000313" key="3">
    <source>
        <dbReference type="Proteomes" id="UP001163046"/>
    </source>
</evidence>
<dbReference type="Proteomes" id="UP001163046">
    <property type="component" value="Unassembled WGS sequence"/>
</dbReference>
<comment type="caution">
    <text evidence="2">The sequence shown here is derived from an EMBL/GenBank/DDBJ whole genome shotgun (WGS) entry which is preliminary data.</text>
</comment>
<dbReference type="AlphaFoldDB" id="A0A9W9YKX8"/>
<proteinExistence type="predicted"/>